<name>X0P9A9_9LACO</name>
<evidence type="ECO:0000313" key="5">
    <source>
        <dbReference type="Proteomes" id="UP000051966"/>
    </source>
</evidence>
<comment type="caution">
    <text evidence="2">The sequence shown here is derived from an EMBL/GenBank/DDBJ whole genome shotgun (WGS) entry which is preliminary data.</text>
</comment>
<evidence type="ECO:0000313" key="3">
    <source>
        <dbReference type="EMBL" id="KRM07412.1"/>
    </source>
</evidence>
<dbReference type="AlphaFoldDB" id="X0P9A9"/>
<sequence length="54" mass="5855">MDALKGIFKFMVASTLIVSGVLLGGTIFAGKKIDKFGDKLQTKLYGSKSKKPNY</sequence>
<keyword evidence="1" id="KW-1133">Transmembrane helix</keyword>
<dbReference type="PATRIC" id="fig|1423743.5.peg.381"/>
<feature type="transmembrane region" description="Helical" evidence="1">
    <location>
        <begin position="6"/>
        <end position="29"/>
    </location>
</feature>
<evidence type="ECO:0000313" key="2">
    <source>
        <dbReference type="EMBL" id="GAF35519.1"/>
    </source>
</evidence>
<dbReference type="Proteomes" id="UP000019488">
    <property type="component" value="Unassembled WGS sequence"/>
</dbReference>
<evidence type="ECO:0000256" key="1">
    <source>
        <dbReference type="SAM" id="Phobius"/>
    </source>
</evidence>
<accession>X0P9A9</accession>
<keyword evidence="5" id="KW-1185">Reference proteome</keyword>
<dbReference type="RefSeq" id="WP_169790411.1">
    <property type="nucleotide sequence ID" value="NZ_AZFY01000096.1"/>
</dbReference>
<keyword evidence="1" id="KW-0812">Transmembrane</keyword>
<dbReference type="EMBL" id="BAKI01000002">
    <property type="protein sequence ID" value="GAF35519.1"/>
    <property type="molecule type" value="Genomic_DNA"/>
</dbReference>
<dbReference type="EMBL" id="AZFY01000096">
    <property type="protein sequence ID" value="KRM07412.1"/>
    <property type="molecule type" value="Genomic_DNA"/>
</dbReference>
<proteinExistence type="predicted"/>
<reference evidence="2" key="1">
    <citation type="journal article" date="2014" name="Genome Announc.">
        <title>Draft Genome Sequences of Two Lactobacillus Strains, L. farraginis JCM 14108T and L. composti JCM 14202T, Isolated from Compost of Distilled Shochu Residue.</title>
        <authorList>
            <person name="Yuki M."/>
            <person name="Oshima K."/>
            <person name="Suda W."/>
            <person name="Kitahara M."/>
            <person name="Kitamura K."/>
            <person name="Iida T."/>
            <person name="Hattori M."/>
            <person name="Ohkuma M."/>
        </authorList>
    </citation>
    <scope>NUCLEOTIDE SEQUENCE [LARGE SCALE GENOMIC DNA]</scope>
    <source>
        <strain evidence="2">JCM 14108</strain>
    </source>
</reference>
<reference evidence="3 5" key="2">
    <citation type="journal article" date="2015" name="Genome Announc.">
        <title>Expanding the biotechnology potential of lactobacilli through comparative genomics of 213 strains and associated genera.</title>
        <authorList>
            <person name="Sun Z."/>
            <person name="Harris H.M."/>
            <person name="McCann A."/>
            <person name="Guo C."/>
            <person name="Argimon S."/>
            <person name="Zhang W."/>
            <person name="Yang X."/>
            <person name="Jeffery I.B."/>
            <person name="Cooney J.C."/>
            <person name="Kagawa T.F."/>
            <person name="Liu W."/>
            <person name="Song Y."/>
            <person name="Salvetti E."/>
            <person name="Wrobel A."/>
            <person name="Rasinkangas P."/>
            <person name="Parkhill J."/>
            <person name="Rea M.C."/>
            <person name="O'Sullivan O."/>
            <person name="Ritari J."/>
            <person name="Douillard F.P."/>
            <person name="Paul Ross R."/>
            <person name="Yang R."/>
            <person name="Briner A.E."/>
            <person name="Felis G.E."/>
            <person name="de Vos W.M."/>
            <person name="Barrangou R."/>
            <person name="Klaenhammer T.R."/>
            <person name="Caufield P.W."/>
            <person name="Cui Y."/>
            <person name="Zhang H."/>
            <person name="O'Toole P.W."/>
        </authorList>
    </citation>
    <scope>NUCLEOTIDE SEQUENCE [LARGE SCALE GENOMIC DNA]</scope>
    <source>
        <strain evidence="3 5">DSM 18382</strain>
    </source>
</reference>
<keyword evidence="1" id="KW-0472">Membrane</keyword>
<organism evidence="2 4">
    <name type="scientific">Lentilactobacillus farraginis DSM 18382 = JCM 14108</name>
    <dbReference type="NCBI Taxonomy" id="1423743"/>
    <lineage>
        <taxon>Bacteria</taxon>
        <taxon>Bacillati</taxon>
        <taxon>Bacillota</taxon>
        <taxon>Bacilli</taxon>
        <taxon>Lactobacillales</taxon>
        <taxon>Lactobacillaceae</taxon>
        <taxon>Lentilactobacillus</taxon>
    </lineage>
</organism>
<dbReference type="eggNOG" id="ENOG5030WSA">
    <property type="taxonomic scope" value="Bacteria"/>
</dbReference>
<protein>
    <submittedName>
        <fullName evidence="2">Uncharacterized protein</fullName>
    </submittedName>
</protein>
<dbReference type="Proteomes" id="UP000051966">
    <property type="component" value="Unassembled WGS sequence"/>
</dbReference>
<gene>
    <name evidence="3" type="ORF">FD41_GL000367</name>
    <name evidence="2" type="ORF">JCM14108_411</name>
</gene>
<evidence type="ECO:0000313" key="4">
    <source>
        <dbReference type="Proteomes" id="UP000019488"/>
    </source>
</evidence>